<feature type="compositionally biased region" description="Pro residues" evidence="3">
    <location>
        <begin position="540"/>
        <end position="559"/>
    </location>
</feature>
<dbReference type="InterPro" id="IPR031121">
    <property type="entry name" value="RIK/BLOM7"/>
</dbReference>
<feature type="compositionally biased region" description="Low complexity" evidence="3">
    <location>
        <begin position="41"/>
        <end position="55"/>
    </location>
</feature>
<keyword evidence="7" id="KW-1185">Reference proteome</keyword>
<dbReference type="GO" id="GO:0005634">
    <property type="term" value="C:nucleus"/>
    <property type="evidence" value="ECO:0007669"/>
    <property type="project" value="InterPro"/>
</dbReference>
<dbReference type="eggNOG" id="KOG1960">
    <property type="taxonomic scope" value="Eukaryota"/>
</dbReference>
<dbReference type="Pfam" id="PF23469">
    <property type="entry name" value="KH_12"/>
    <property type="match status" value="1"/>
</dbReference>
<dbReference type="OrthoDB" id="515845at2759"/>
<dbReference type="InterPro" id="IPR056149">
    <property type="entry name" value="PRP5/DDX46/KHDC4_KH"/>
</dbReference>
<dbReference type="Pfam" id="PF22675">
    <property type="entry name" value="KH-I_KHDC4-BBP"/>
    <property type="match status" value="1"/>
</dbReference>
<sequence length="588" mass="61339">MTERRRRKWDVAAPQGIPLAGNAAGNAASSGMVGFITPQGAMGAAAPAPTPELAAQGKLPQGRGGPFRKAEEESGISRQVTINDAPPDMRHHLTKRPTQDDIGRRTGTQIVTRGRYMPPGMPPSDTEQPLYLFITPGASSTEDDAEKQRCVDAAAAEIQAMLQGQRVMKGGPYQPASQRPSFNAVGPPQQAYNMQPPMQPYGATPPAAHPGQYPGPAGQFRQPAPGVQSTCIWVGFEAVPDFNICQRLKGPNGSYLQHIEKETGATVALRGRGSGTQETEALHIFVSSALPKAFGDATKLAQNLNDTVRAEHAKAYPYVPMGGPPPAAGAPPAYGAAPPPQQPGPPYGGYGYPPPTAAPNAYPPQAAAPYGQPAGGYQPPYQPPAPGGYGAPPGYRPPPAAYAQRPPAYVPGHMPAPGQGYPTPYQQPQVPYAQQSPYGYPPPNGSATPGAPSSGATTPAAQDQTPPPPPPNLAQQPSPILAPSSQQEQAHAQQQSEGEQRKKRFKEFKEERQEPQQPPAYYAPAPDARPGGAASAKMPMGPPPPRQPQQPMGPPPPRFPGGAAGGRGQGSAGGGSFGGLVDYGDEED</sequence>
<evidence type="ECO:0000313" key="6">
    <source>
        <dbReference type="EMBL" id="EIE23783.1"/>
    </source>
</evidence>
<feature type="compositionally biased region" description="Low complexity" evidence="3">
    <location>
        <begin position="473"/>
        <end position="497"/>
    </location>
</feature>
<evidence type="ECO:0000256" key="2">
    <source>
        <dbReference type="ARBA" id="ARBA00081001"/>
    </source>
</evidence>
<dbReference type="GeneID" id="17041775"/>
<dbReference type="RefSeq" id="XP_005648327.1">
    <property type="nucleotide sequence ID" value="XM_005648270.1"/>
</dbReference>
<feature type="region of interest" description="Disordered" evidence="3">
    <location>
        <begin position="83"/>
        <end position="102"/>
    </location>
</feature>
<organism evidence="6 7">
    <name type="scientific">Coccomyxa subellipsoidea (strain C-169)</name>
    <name type="common">Green microalga</name>
    <dbReference type="NCBI Taxonomy" id="574566"/>
    <lineage>
        <taxon>Eukaryota</taxon>
        <taxon>Viridiplantae</taxon>
        <taxon>Chlorophyta</taxon>
        <taxon>core chlorophytes</taxon>
        <taxon>Trebouxiophyceae</taxon>
        <taxon>Trebouxiophyceae incertae sedis</taxon>
        <taxon>Coccomyxaceae</taxon>
        <taxon>Coccomyxa</taxon>
        <taxon>Coccomyxa subellipsoidea</taxon>
    </lineage>
</organism>
<evidence type="ECO:0000259" key="4">
    <source>
        <dbReference type="Pfam" id="PF22675"/>
    </source>
</evidence>
<feature type="compositionally biased region" description="Pro residues" evidence="3">
    <location>
        <begin position="337"/>
        <end position="357"/>
    </location>
</feature>
<reference evidence="6 7" key="1">
    <citation type="journal article" date="2012" name="Genome Biol.">
        <title>The genome of the polar eukaryotic microalga coccomyxa subellipsoidea reveals traits of cold adaptation.</title>
        <authorList>
            <person name="Blanc G."/>
            <person name="Agarkova I."/>
            <person name="Grimwood J."/>
            <person name="Kuo A."/>
            <person name="Brueggeman A."/>
            <person name="Dunigan D."/>
            <person name="Gurnon J."/>
            <person name="Ladunga I."/>
            <person name="Lindquist E."/>
            <person name="Lucas S."/>
            <person name="Pangilinan J."/>
            <person name="Proschold T."/>
            <person name="Salamov A."/>
            <person name="Schmutz J."/>
            <person name="Weeks D."/>
            <person name="Yamada T."/>
            <person name="Claverie J.M."/>
            <person name="Grigoriev I."/>
            <person name="Van Etten J."/>
            <person name="Lomsadze A."/>
            <person name="Borodovsky M."/>
        </authorList>
    </citation>
    <scope>NUCLEOTIDE SEQUENCE [LARGE SCALE GENOMIC DNA]</scope>
    <source>
        <strain evidence="6 7">C-169</strain>
    </source>
</reference>
<feature type="region of interest" description="Disordered" evidence="3">
    <location>
        <begin position="41"/>
        <end position="74"/>
    </location>
</feature>
<dbReference type="STRING" id="574566.I0YZG4"/>
<feature type="compositionally biased region" description="Basic and acidic residues" evidence="3">
    <location>
        <begin position="87"/>
        <end position="102"/>
    </location>
</feature>
<feature type="compositionally biased region" description="Gly residues" evidence="3">
    <location>
        <begin position="562"/>
        <end position="578"/>
    </location>
</feature>
<name>I0YZG4_COCSC</name>
<dbReference type="InterPro" id="IPR055256">
    <property type="entry name" value="KH_1_KHDC4/BBP-like"/>
</dbReference>
<dbReference type="KEGG" id="csl:COCSUDRAFT_63305"/>
<feature type="compositionally biased region" description="Low complexity" evidence="3">
    <location>
        <begin position="401"/>
        <end position="438"/>
    </location>
</feature>
<dbReference type="PANTHER" id="PTHR15744">
    <property type="entry name" value="BLOM7"/>
    <property type="match status" value="1"/>
</dbReference>
<dbReference type="FunFam" id="3.30.1370.10:FF:000037">
    <property type="entry name" value="KH domain protein"/>
    <property type="match status" value="1"/>
</dbReference>
<feature type="compositionally biased region" description="Low complexity" evidence="3">
    <location>
        <begin position="519"/>
        <end position="539"/>
    </location>
</feature>
<feature type="compositionally biased region" description="Low complexity" evidence="3">
    <location>
        <begin position="358"/>
        <end position="379"/>
    </location>
</feature>
<dbReference type="Gene3D" id="3.30.1370.10">
    <property type="entry name" value="K Homology domain, type 1"/>
    <property type="match status" value="1"/>
</dbReference>
<proteinExistence type="predicted"/>
<dbReference type="InterPro" id="IPR036612">
    <property type="entry name" value="KH_dom_type_1_sf"/>
</dbReference>
<dbReference type="AlphaFoldDB" id="I0YZG4"/>
<feature type="domain" description="ATP-dependent RNA helicase PRP5/DDX46/KHDC4 KH" evidence="5">
    <location>
        <begin position="76"/>
        <end position="167"/>
    </location>
</feature>
<dbReference type="GO" id="GO:0003723">
    <property type="term" value="F:RNA binding"/>
    <property type="evidence" value="ECO:0007669"/>
    <property type="project" value="InterPro"/>
</dbReference>
<feature type="domain" description="KHDC4/BBP-like KH-domain type I" evidence="4">
    <location>
        <begin position="240"/>
        <end position="304"/>
    </location>
</feature>
<dbReference type="EMBL" id="AGSI01000007">
    <property type="protein sequence ID" value="EIE23783.1"/>
    <property type="molecule type" value="Genomic_DNA"/>
</dbReference>
<evidence type="ECO:0000259" key="5">
    <source>
        <dbReference type="Pfam" id="PF23469"/>
    </source>
</evidence>
<evidence type="ECO:0000313" key="7">
    <source>
        <dbReference type="Proteomes" id="UP000007264"/>
    </source>
</evidence>
<dbReference type="SUPFAM" id="SSF54791">
    <property type="entry name" value="Eukaryotic type KH-domain (KH-domain type I)"/>
    <property type="match status" value="1"/>
</dbReference>
<protein>
    <recommendedName>
        <fullName evidence="1">Protein RIK</fullName>
    </recommendedName>
    <alternativeName>
        <fullName evidence="2">Rough sheath 2-interacting KH domain protein</fullName>
    </alternativeName>
</protein>
<comment type="caution">
    <text evidence="6">The sequence shown here is derived from an EMBL/GenBank/DDBJ whole genome shotgun (WGS) entry which is preliminary data.</text>
</comment>
<evidence type="ECO:0000256" key="1">
    <source>
        <dbReference type="ARBA" id="ARBA00070402"/>
    </source>
</evidence>
<gene>
    <name evidence="6" type="ORF">COCSUDRAFT_63305</name>
</gene>
<dbReference type="Proteomes" id="UP000007264">
    <property type="component" value="Unassembled WGS sequence"/>
</dbReference>
<feature type="region of interest" description="Disordered" evidence="3">
    <location>
        <begin position="330"/>
        <end position="588"/>
    </location>
</feature>
<evidence type="ECO:0000256" key="3">
    <source>
        <dbReference type="SAM" id="MobiDB-lite"/>
    </source>
</evidence>
<dbReference type="CDD" id="cd22471">
    <property type="entry name" value="KH-I_RIK_like_rpt1"/>
    <property type="match status" value="1"/>
</dbReference>
<dbReference type="PANTHER" id="PTHR15744:SF0">
    <property type="entry name" value="KH HOMOLOGY DOMAIN-CONTAINING PROTEIN 4"/>
    <property type="match status" value="1"/>
</dbReference>
<accession>I0YZG4</accession>